<feature type="transmembrane region" description="Helical" evidence="7">
    <location>
        <begin position="12"/>
        <end position="34"/>
    </location>
</feature>
<feature type="domain" description="ABC transmembrane type-1" evidence="8">
    <location>
        <begin position="102"/>
        <end position="333"/>
    </location>
</feature>
<dbReference type="SUPFAM" id="SSF161098">
    <property type="entry name" value="MetI-like"/>
    <property type="match status" value="1"/>
</dbReference>
<feature type="transmembrane region" description="Helical" evidence="7">
    <location>
        <begin position="104"/>
        <end position="126"/>
    </location>
</feature>
<comment type="caution">
    <text evidence="9">The sequence shown here is derived from an EMBL/GenBank/DDBJ whole genome shotgun (WGS) entry which is preliminary data.</text>
</comment>
<dbReference type="GO" id="GO:0055085">
    <property type="term" value="P:transmembrane transport"/>
    <property type="evidence" value="ECO:0007669"/>
    <property type="project" value="InterPro"/>
</dbReference>
<dbReference type="Proteomes" id="UP000243342">
    <property type="component" value="Unassembled WGS sequence"/>
</dbReference>
<reference evidence="9 10" key="1">
    <citation type="submission" date="2016-10" db="EMBL/GenBank/DDBJ databases">
        <title>Genome sequence of Streptomyces gilvigriseus MUSC 26.</title>
        <authorList>
            <person name="Lee L.-H."/>
            <person name="Ser H.-L."/>
        </authorList>
    </citation>
    <scope>NUCLEOTIDE SEQUENCE [LARGE SCALE GENOMIC DNA]</scope>
    <source>
        <strain evidence="9 10">MUSC 26</strain>
    </source>
</reference>
<comment type="subcellular location">
    <subcellularLocation>
        <location evidence="1 7">Cell membrane</location>
        <topology evidence="1 7">Multi-pass membrane protein</topology>
    </subcellularLocation>
</comment>
<dbReference type="Gene3D" id="1.10.3720.10">
    <property type="entry name" value="MetI-like"/>
    <property type="match status" value="1"/>
</dbReference>
<evidence type="ECO:0000313" key="9">
    <source>
        <dbReference type="EMBL" id="OIV38421.1"/>
    </source>
</evidence>
<dbReference type="AlphaFoldDB" id="A0A1J7BIL0"/>
<evidence type="ECO:0000256" key="1">
    <source>
        <dbReference type="ARBA" id="ARBA00004651"/>
    </source>
</evidence>
<dbReference type="InterPro" id="IPR000515">
    <property type="entry name" value="MetI-like"/>
</dbReference>
<proteinExistence type="inferred from homology"/>
<dbReference type="InterPro" id="IPR035906">
    <property type="entry name" value="MetI-like_sf"/>
</dbReference>
<keyword evidence="6 7" id="KW-0472">Membrane</keyword>
<keyword evidence="3" id="KW-1003">Cell membrane</keyword>
<dbReference type="PROSITE" id="PS50928">
    <property type="entry name" value="ABC_TM1"/>
    <property type="match status" value="1"/>
</dbReference>
<dbReference type="RefSeq" id="WP_071655612.1">
    <property type="nucleotide sequence ID" value="NZ_MLCF01000022.1"/>
</dbReference>
<dbReference type="Pfam" id="PF00528">
    <property type="entry name" value="BPD_transp_1"/>
    <property type="match status" value="1"/>
</dbReference>
<feature type="transmembrane region" description="Helical" evidence="7">
    <location>
        <begin position="138"/>
        <end position="162"/>
    </location>
</feature>
<dbReference type="PANTHER" id="PTHR43163">
    <property type="entry name" value="DIPEPTIDE TRANSPORT SYSTEM PERMEASE PROTEIN DPPB-RELATED"/>
    <property type="match status" value="1"/>
</dbReference>
<sequence>MSKQSGSLRRYVLTRIGLAVPMVLILLVLVFVLMRVAPGDPISAAQGGHLTPAQLAQKRHQAGFDKPLILQFWEYLRSVLTLNFGTTISDGRSVSSIIVQNGGVTLTLAVGAVVVALGLGVPLGLLAGRYRDSAGDTVTRVFAIVTYATPVFFLGLLAQLLFSSHLGWLPSSGQADTLVQLNVPTKTHILLLDALISGQWDAVWNIFQHYLLPWITLGLLIVGVFIRMIRINLIQTLQGDYVEAARARGIKESDVVVKHAFRNSLVPVVTVLGLQIAMLLGGAVLTEKTFNLSGLGSMLINYINSRDYIAVQGLVTFFALVVVVISMLIDFINALIDPRVRY</sequence>
<evidence type="ECO:0000256" key="6">
    <source>
        <dbReference type="ARBA" id="ARBA00023136"/>
    </source>
</evidence>
<dbReference type="InterPro" id="IPR045621">
    <property type="entry name" value="BPD_transp_1_N"/>
</dbReference>
<dbReference type="Pfam" id="PF19300">
    <property type="entry name" value="BPD_transp_1_N"/>
    <property type="match status" value="1"/>
</dbReference>
<feature type="transmembrane region" description="Helical" evidence="7">
    <location>
        <begin position="210"/>
        <end position="229"/>
    </location>
</feature>
<dbReference type="CDD" id="cd06261">
    <property type="entry name" value="TM_PBP2"/>
    <property type="match status" value="1"/>
</dbReference>
<keyword evidence="10" id="KW-1185">Reference proteome</keyword>
<organism evidence="9 10">
    <name type="scientific">Mangrovactinospora gilvigrisea</name>
    <dbReference type="NCBI Taxonomy" id="1428644"/>
    <lineage>
        <taxon>Bacteria</taxon>
        <taxon>Bacillati</taxon>
        <taxon>Actinomycetota</taxon>
        <taxon>Actinomycetes</taxon>
        <taxon>Kitasatosporales</taxon>
        <taxon>Streptomycetaceae</taxon>
        <taxon>Mangrovactinospora</taxon>
    </lineage>
</organism>
<keyword evidence="4 7" id="KW-0812">Transmembrane</keyword>
<evidence type="ECO:0000313" key="10">
    <source>
        <dbReference type="Proteomes" id="UP000243342"/>
    </source>
</evidence>
<evidence type="ECO:0000259" key="8">
    <source>
        <dbReference type="PROSITE" id="PS50928"/>
    </source>
</evidence>
<evidence type="ECO:0000256" key="4">
    <source>
        <dbReference type="ARBA" id="ARBA00022692"/>
    </source>
</evidence>
<dbReference type="STRING" id="1428644.BIV57_05885"/>
<comment type="similarity">
    <text evidence="7">Belongs to the binding-protein-dependent transport system permease family.</text>
</comment>
<feature type="transmembrane region" description="Helical" evidence="7">
    <location>
        <begin position="265"/>
        <end position="285"/>
    </location>
</feature>
<dbReference type="EMBL" id="MLCF01000022">
    <property type="protein sequence ID" value="OIV38421.1"/>
    <property type="molecule type" value="Genomic_DNA"/>
</dbReference>
<dbReference type="GO" id="GO:0005886">
    <property type="term" value="C:plasma membrane"/>
    <property type="evidence" value="ECO:0007669"/>
    <property type="project" value="UniProtKB-SubCell"/>
</dbReference>
<accession>A0A1J7BIL0</accession>
<dbReference type="PANTHER" id="PTHR43163:SF6">
    <property type="entry name" value="DIPEPTIDE TRANSPORT SYSTEM PERMEASE PROTEIN DPPB-RELATED"/>
    <property type="match status" value="1"/>
</dbReference>
<evidence type="ECO:0000256" key="3">
    <source>
        <dbReference type="ARBA" id="ARBA00022475"/>
    </source>
</evidence>
<keyword evidence="5 7" id="KW-1133">Transmembrane helix</keyword>
<feature type="transmembrane region" description="Helical" evidence="7">
    <location>
        <begin position="308"/>
        <end position="336"/>
    </location>
</feature>
<evidence type="ECO:0000256" key="2">
    <source>
        <dbReference type="ARBA" id="ARBA00022448"/>
    </source>
</evidence>
<name>A0A1J7BIL0_9ACTN</name>
<evidence type="ECO:0000256" key="5">
    <source>
        <dbReference type="ARBA" id="ARBA00022989"/>
    </source>
</evidence>
<evidence type="ECO:0000256" key="7">
    <source>
        <dbReference type="RuleBase" id="RU363032"/>
    </source>
</evidence>
<keyword evidence="2 7" id="KW-0813">Transport</keyword>
<protein>
    <submittedName>
        <fullName evidence="9">Peptide ABC transporter permease</fullName>
    </submittedName>
</protein>
<dbReference type="OrthoDB" id="9778910at2"/>
<gene>
    <name evidence="9" type="ORF">BIV57_05885</name>
</gene>